<feature type="binding site" evidence="15">
    <location>
        <begin position="372"/>
        <end position="379"/>
    </location>
    <ligand>
        <name>ATP</name>
        <dbReference type="ChEBI" id="CHEBI:30616"/>
    </ligand>
</feature>
<evidence type="ECO:0000313" key="18">
    <source>
        <dbReference type="EMBL" id="KAH6605136.1"/>
    </source>
</evidence>
<dbReference type="GO" id="GO:0000723">
    <property type="term" value="P:telomere maintenance"/>
    <property type="evidence" value="ECO:0007669"/>
    <property type="project" value="InterPro"/>
</dbReference>
<keyword evidence="11 15" id="KW-0234">DNA repair</keyword>
<dbReference type="Pfam" id="PF05970">
    <property type="entry name" value="PIF1"/>
    <property type="match status" value="1"/>
</dbReference>
<comment type="caution">
    <text evidence="18">The sequence shown here is derived from an EMBL/GenBank/DDBJ whole genome shotgun (WGS) entry which is preliminary data.</text>
</comment>
<feature type="compositionally biased region" description="Polar residues" evidence="16">
    <location>
        <begin position="224"/>
        <end position="235"/>
    </location>
</feature>
<keyword evidence="12 15" id="KW-0413">Isomerase</keyword>
<proteinExistence type="inferred from homology"/>
<keyword evidence="13 15" id="KW-0539">Nucleus</keyword>
<keyword evidence="5 15" id="KW-0378">Hydrolase</keyword>
<evidence type="ECO:0000256" key="12">
    <source>
        <dbReference type="ARBA" id="ARBA00023235"/>
    </source>
</evidence>
<feature type="region of interest" description="Disordered" evidence="16">
    <location>
        <begin position="88"/>
        <end position="148"/>
    </location>
</feature>
<evidence type="ECO:0000256" key="13">
    <source>
        <dbReference type="ARBA" id="ARBA00023242"/>
    </source>
</evidence>
<evidence type="ECO:0000256" key="1">
    <source>
        <dbReference type="ARBA" id="ARBA00001946"/>
    </source>
</evidence>
<feature type="compositionally biased region" description="Polar residues" evidence="16">
    <location>
        <begin position="280"/>
        <end position="293"/>
    </location>
</feature>
<gene>
    <name evidence="15" type="primary">PIF1</name>
    <name evidence="18" type="ORF">Trco_006843</name>
</gene>
<evidence type="ECO:0000313" key="19">
    <source>
        <dbReference type="Proteomes" id="UP000827724"/>
    </source>
</evidence>
<feature type="compositionally biased region" description="Acidic residues" evidence="16">
    <location>
        <begin position="843"/>
        <end position="855"/>
    </location>
</feature>
<keyword evidence="7 15" id="KW-0067">ATP-binding</keyword>
<organism evidence="18 19">
    <name type="scientific">Trichoderma cornu-damae</name>
    <dbReference type="NCBI Taxonomy" id="654480"/>
    <lineage>
        <taxon>Eukaryota</taxon>
        <taxon>Fungi</taxon>
        <taxon>Dikarya</taxon>
        <taxon>Ascomycota</taxon>
        <taxon>Pezizomycotina</taxon>
        <taxon>Sordariomycetes</taxon>
        <taxon>Hypocreomycetidae</taxon>
        <taxon>Hypocreales</taxon>
        <taxon>Hypocreaceae</taxon>
        <taxon>Trichoderma</taxon>
    </lineage>
</organism>
<dbReference type="FunFam" id="3.40.50.300:FF:001226">
    <property type="entry name" value="ATP-dependent DNA helicase PIF1"/>
    <property type="match status" value="1"/>
</dbReference>
<feature type="compositionally biased region" description="Low complexity" evidence="16">
    <location>
        <begin position="116"/>
        <end position="128"/>
    </location>
</feature>
<comment type="catalytic activity">
    <reaction evidence="14 15">
        <text>ATP + H2O = ADP + phosphate + H(+)</text>
        <dbReference type="Rhea" id="RHEA:13065"/>
        <dbReference type="ChEBI" id="CHEBI:15377"/>
        <dbReference type="ChEBI" id="CHEBI:15378"/>
        <dbReference type="ChEBI" id="CHEBI:30616"/>
        <dbReference type="ChEBI" id="CHEBI:43474"/>
        <dbReference type="ChEBI" id="CHEBI:456216"/>
        <dbReference type="EC" id="5.6.2.3"/>
    </reaction>
</comment>
<dbReference type="SUPFAM" id="SSF52540">
    <property type="entry name" value="P-loop containing nucleoside triphosphate hydrolases"/>
    <property type="match status" value="2"/>
</dbReference>
<dbReference type="GO" id="GO:0043139">
    <property type="term" value="F:5'-3' DNA helicase activity"/>
    <property type="evidence" value="ECO:0007669"/>
    <property type="project" value="UniProtKB-UniRule"/>
</dbReference>
<dbReference type="GO" id="GO:0006310">
    <property type="term" value="P:DNA recombination"/>
    <property type="evidence" value="ECO:0007669"/>
    <property type="project" value="UniProtKB-UniRule"/>
</dbReference>
<dbReference type="InterPro" id="IPR003593">
    <property type="entry name" value="AAA+_ATPase"/>
</dbReference>
<evidence type="ECO:0000256" key="8">
    <source>
        <dbReference type="ARBA" id="ARBA00023125"/>
    </source>
</evidence>
<feature type="compositionally biased region" description="Low complexity" evidence="16">
    <location>
        <begin position="214"/>
        <end position="223"/>
    </location>
</feature>
<dbReference type="PANTHER" id="PTHR47642:SF5">
    <property type="entry name" value="ATP-DEPENDENT DNA HELICASE"/>
    <property type="match status" value="1"/>
</dbReference>
<evidence type="ECO:0000256" key="5">
    <source>
        <dbReference type="ARBA" id="ARBA00022801"/>
    </source>
</evidence>
<evidence type="ECO:0000256" key="14">
    <source>
        <dbReference type="ARBA" id="ARBA00048954"/>
    </source>
</evidence>
<evidence type="ECO:0000256" key="2">
    <source>
        <dbReference type="ARBA" id="ARBA00004604"/>
    </source>
</evidence>
<dbReference type="CDD" id="cd18037">
    <property type="entry name" value="DEXSc_Pif1_like"/>
    <property type="match status" value="1"/>
</dbReference>
<dbReference type="InterPro" id="IPR048293">
    <property type="entry name" value="PIF1_RRM3_pfh1"/>
</dbReference>
<feature type="domain" description="AAA+ ATPase" evidence="17">
    <location>
        <begin position="364"/>
        <end position="533"/>
    </location>
</feature>
<dbReference type="EMBL" id="JAIWOZ010000005">
    <property type="protein sequence ID" value="KAH6605136.1"/>
    <property type="molecule type" value="Genomic_DNA"/>
</dbReference>
<keyword evidence="8 15" id="KW-0238">DNA-binding</keyword>
<evidence type="ECO:0000256" key="16">
    <source>
        <dbReference type="SAM" id="MobiDB-lite"/>
    </source>
</evidence>
<keyword evidence="10 15" id="KW-0233">DNA recombination</keyword>
<dbReference type="Proteomes" id="UP000827724">
    <property type="component" value="Unassembled WGS sequence"/>
</dbReference>
<feature type="region of interest" description="Disordered" evidence="16">
    <location>
        <begin position="316"/>
        <end position="346"/>
    </location>
</feature>
<dbReference type="GO" id="GO:0006281">
    <property type="term" value="P:DNA repair"/>
    <property type="evidence" value="ECO:0007669"/>
    <property type="project" value="UniProtKB-UniRule"/>
</dbReference>
<evidence type="ECO:0000256" key="4">
    <source>
        <dbReference type="ARBA" id="ARBA00022763"/>
    </source>
</evidence>
<comment type="function">
    <text evidence="15">DNA-dependent ATPase and 5'-3' DNA helicase required for the maintenance of both mitochondrial and nuclear genome stability.</text>
</comment>
<dbReference type="PANTHER" id="PTHR47642">
    <property type="entry name" value="ATP-DEPENDENT DNA HELICASE"/>
    <property type="match status" value="1"/>
</dbReference>
<feature type="region of interest" description="Disordered" evidence="16">
    <location>
        <begin position="185"/>
        <end position="293"/>
    </location>
</feature>
<dbReference type="InterPro" id="IPR049163">
    <property type="entry name" value="Pif1-like_2B_dom"/>
</dbReference>
<evidence type="ECO:0000256" key="3">
    <source>
        <dbReference type="ARBA" id="ARBA00022741"/>
    </source>
</evidence>
<dbReference type="AlphaFoldDB" id="A0A9P8TS07"/>
<dbReference type="InterPro" id="IPR010285">
    <property type="entry name" value="DNA_helicase_pif1-like_DEAD"/>
</dbReference>
<dbReference type="InterPro" id="IPR051055">
    <property type="entry name" value="PIF1_helicase"/>
</dbReference>
<dbReference type="Pfam" id="PF21530">
    <property type="entry name" value="Pif1_2B_dom"/>
    <property type="match status" value="1"/>
</dbReference>
<dbReference type="EC" id="5.6.2.3" evidence="15"/>
<keyword evidence="6 15" id="KW-0347">Helicase</keyword>
<evidence type="ECO:0000256" key="6">
    <source>
        <dbReference type="ARBA" id="ARBA00022806"/>
    </source>
</evidence>
<feature type="region of interest" description="Disordered" evidence="16">
    <location>
        <begin position="49"/>
        <end position="73"/>
    </location>
</feature>
<sequence length="855" mass="93197">MTASLPLRSSPTPRSLLRRACQLVHVHTAPSNLPPAQADSMFAKANKAFKASDPPGRNALAKQLFPSSSPSAAAPVTDIREQLKKPGLAISSASASSARTTAFSKPLEDRASGPAQQQQQQQQQQQRQPASNPGGGVGGPLASLYSKSDPFKHETGFVDFTGPDADARLKEMVYFAEEDFSDDENLDLDYKTPSALPALPASKPKPQAEEDILPPSSAASPPSTQQTAGSSSLTSHYFPPQPQAATASLKRDSSGESELSGLPAQKKKRVLPASFRSEPAKSQNEAAAATFTQITRPTRMWEASIDAVNEQKKQFKIQQAARAESQALDEQPPAESGKSHGTSKGDAIHLSKEQEHVLDLVVNEGKSVFFTGPAGTGKSVLMRAIINQLRSKYARDRERVAVTASTGLAACNIGGITLHSFSGIGLGKEDAPTLVRKIRRNPKAKTRWLRTKCLVIDEVSMVDGDLFDKLSQIGRTIRNNGRPWGGIQLIITGDFFQLPPVPDGDKKREAKFAFDAATWSTSIDHTIGLTQVFRQRDPRFASMLNEMRLGRISQETVEAFRKLSRPLEFNDGVESAELFPTRAQVDGSNERRLRELPGKPNRYDAIDTGDVNIRDKLLANMMAPKSIELKMNSQVMLIKNLDGSLVNGSLGTVIAFSDERTFEMTNTDDYAAELRDDAMARARRKLKAFSREPEPGGSGVKYPVVRFISTDGTARVVLCQPEEWKVELPNGEVQAKRVQLPLILAWALSIHKAQGQTLERVTVNLGRVFEKGQAYVALSRATSQEGLRVLGFDRSKVMAHPRVINFYGQLYSAEEAAARKPKSIADLFANRKGTAATPAREDVDPDEEGESAMAF</sequence>
<evidence type="ECO:0000256" key="7">
    <source>
        <dbReference type="ARBA" id="ARBA00022840"/>
    </source>
</evidence>
<evidence type="ECO:0000256" key="11">
    <source>
        <dbReference type="ARBA" id="ARBA00023204"/>
    </source>
</evidence>
<dbReference type="CDD" id="cd18809">
    <property type="entry name" value="SF1_C_RecD"/>
    <property type="match status" value="1"/>
</dbReference>
<accession>A0A9P8TS07</accession>
<protein>
    <recommendedName>
        <fullName evidence="15">ATP-dependent DNA helicase PIF1</fullName>
        <ecNumber evidence="15">5.6.2.3</ecNumber>
    </recommendedName>
    <alternativeName>
        <fullName evidence="15">DNA 5'-3' helicase PIF1</fullName>
    </alternativeName>
    <alternativeName>
        <fullName evidence="15">DNA repair and recombination helicase PIF1</fullName>
    </alternativeName>
</protein>
<dbReference type="GO" id="GO:0016787">
    <property type="term" value="F:hydrolase activity"/>
    <property type="evidence" value="ECO:0007669"/>
    <property type="project" value="UniProtKB-KW"/>
</dbReference>
<feature type="region of interest" description="Disordered" evidence="16">
    <location>
        <begin position="831"/>
        <end position="855"/>
    </location>
</feature>
<feature type="compositionally biased region" description="Low complexity" evidence="16">
    <location>
        <begin position="193"/>
        <end position="205"/>
    </location>
</feature>
<dbReference type="InterPro" id="IPR027417">
    <property type="entry name" value="P-loop_NTPase"/>
</dbReference>
<dbReference type="HAMAP" id="MF_03176">
    <property type="entry name" value="PIF1"/>
    <property type="match status" value="1"/>
</dbReference>
<evidence type="ECO:0000256" key="15">
    <source>
        <dbReference type="HAMAP-Rule" id="MF_03176"/>
    </source>
</evidence>
<comment type="cofactor">
    <cofactor evidence="1 15">
        <name>Mg(2+)</name>
        <dbReference type="ChEBI" id="CHEBI:18420"/>
    </cofactor>
</comment>
<dbReference type="Gene3D" id="3.40.50.300">
    <property type="entry name" value="P-loop containing nucleotide triphosphate hydrolases"/>
    <property type="match status" value="1"/>
</dbReference>
<keyword evidence="4 15" id="KW-0227">DNA damage</keyword>
<evidence type="ECO:0000256" key="9">
    <source>
        <dbReference type="ARBA" id="ARBA00023128"/>
    </source>
</evidence>
<comment type="subcellular location">
    <subcellularLocation>
        <location evidence="2">Nucleus</location>
        <location evidence="2">Nucleolus</location>
    </subcellularLocation>
    <subcellularLocation>
        <location evidence="15">Nucleus</location>
    </subcellularLocation>
    <subcellularLocation>
        <location evidence="15">Mitochondrion</location>
    </subcellularLocation>
</comment>
<name>A0A9P8TS07_9HYPO</name>
<dbReference type="GO" id="GO:0005730">
    <property type="term" value="C:nucleolus"/>
    <property type="evidence" value="ECO:0007669"/>
    <property type="project" value="UniProtKB-SubCell"/>
</dbReference>
<keyword evidence="3 15" id="KW-0547">Nucleotide-binding</keyword>
<evidence type="ECO:0000256" key="10">
    <source>
        <dbReference type="ARBA" id="ARBA00023172"/>
    </source>
</evidence>
<keyword evidence="19" id="KW-1185">Reference proteome</keyword>
<comment type="similarity">
    <text evidence="15">Belongs to the helicase family. PIF1 subfamily.</text>
</comment>
<dbReference type="GO" id="GO:0005524">
    <property type="term" value="F:ATP binding"/>
    <property type="evidence" value="ECO:0007669"/>
    <property type="project" value="UniProtKB-UniRule"/>
</dbReference>
<evidence type="ECO:0000259" key="17">
    <source>
        <dbReference type="SMART" id="SM00382"/>
    </source>
</evidence>
<dbReference type="SMART" id="SM00382">
    <property type="entry name" value="AAA"/>
    <property type="match status" value="1"/>
</dbReference>
<dbReference type="GO" id="GO:0005739">
    <property type="term" value="C:mitochondrion"/>
    <property type="evidence" value="ECO:0007669"/>
    <property type="project" value="UniProtKB-SubCell"/>
</dbReference>
<dbReference type="GO" id="GO:0003697">
    <property type="term" value="F:single-stranded DNA binding"/>
    <property type="evidence" value="ECO:0007669"/>
    <property type="project" value="UniProtKB-ARBA"/>
</dbReference>
<comment type="subunit">
    <text evidence="15">Monomer.</text>
</comment>
<keyword evidence="9 15" id="KW-0496">Mitochondrion</keyword>
<reference evidence="18" key="1">
    <citation type="submission" date="2021-08" db="EMBL/GenBank/DDBJ databases">
        <title>Chromosome-Level Trichoderma cornu-damae using Hi-C Data.</title>
        <authorList>
            <person name="Kim C.S."/>
        </authorList>
    </citation>
    <scope>NUCLEOTIDE SEQUENCE</scope>
    <source>
        <strain evidence="18">KA19-0412C</strain>
    </source>
</reference>
<feature type="DNA-binding region" evidence="15">
    <location>
        <begin position="773"/>
        <end position="792"/>
    </location>
</feature>
<dbReference type="OrthoDB" id="432234at2759"/>